<sequence>MNSYLKKKFSIYFLTFFVAITIDWAIPRFMPGNPVALLMGRFAAMPGSRQLMMSYFTEAFGLNKPLLTQYIDFWKAFFHGDLGVSLYLYPKPVMEVIKEAIPYDLMLLLPSILLSWIVGNKLGAYAIKNKFVEKVIIPLSYFFTAMPYFWFAIILAWFLGVVNPIFPISGAYSYSINPEWSVDFILDFLSHWILPFLSLFMVMLGGWAIGMRNMIIYEVESNYSRYMRSLGLSQRLRLNYAYKNALLPQITGLALQLGTIVAGALTTEVVFSYPGIGYLLLQAILHQDYFLIQGCFLFIVLGVLIANFIVDIVYVLIDPRVKASFVEGA</sequence>
<dbReference type="AlphaFoldDB" id="H2J7U7"/>
<dbReference type="OrthoDB" id="9773221at2"/>
<gene>
    <name evidence="7" type="ordered locus">Marpi_1026</name>
</gene>
<dbReference type="InterPro" id="IPR000515">
    <property type="entry name" value="MetI-like"/>
</dbReference>
<evidence type="ECO:0000256" key="5">
    <source>
        <dbReference type="RuleBase" id="RU363032"/>
    </source>
</evidence>
<evidence type="ECO:0000256" key="3">
    <source>
        <dbReference type="ARBA" id="ARBA00022989"/>
    </source>
</evidence>
<keyword evidence="2 5" id="KW-0812">Transmembrane</keyword>
<dbReference type="InterPro" id="IPR035906">
    <property type="entry name" value="MetI-like_sf"/>
</dbReference>
<dbReference type="CDD" id="cd06261">
    <property type="entry name" value="TM_PBP2"/>
    <property type="match status" value="1"/>
</dbReference>
<protein>
    <submittedName>
        <fullName evidence="7">ABC-type dipeptide/oligopeptide/nickel transport system, permease component</fullName>
    </submittedName>
</protein>
<comment type="subcellular location">
    <subcellularLocation>
        <location evidence="5">Cell membrane</location>
        <topology evidence="5">Multi-pass membrane protein</topology>
    </subcellularLocation>
    <subcellularLocation>
        <location evidence="1">Membrane</location>
        <topology evidence="1">Multi-pass membrane protein</topology>
    </subcellularLocation>
</comment>
<organism evidence="7 8">
    <name type="scientific">Marinitoga piezophila (strain DSM 14283 / JCM 11233 / KA3)</name>
    <dbReference type="NCBI Taxonomy" id="443254"/>
    <lineage>
        <taxon>Bacteria</taxon>
        <taxon>Thermotogati</taxon>
        <taxon>Thermotogota</taxon>
        <taxon>Thermotogae</taxon>
        <taxon>Petrotogales</taxon>
        <taxon>Petrotogaceae</taxon>
        <taxon>Marinitoga</taxon>
    </lineage>
</organism>
<feature type="transmembrane region" description="Helical" evidence="5">
    <location>
        <begin position="12"/>
        <end position="30"/>
    </location>
</feature>
<feature type="transmembrane region" description="Helical" evidence="5">
    <location>
        <begin position="291"/>
        <end position="317"/>
    </location>
</feature>
<evidence type="ECO:0000313" key="8">
    <source>
        <dbReference type="Proteomes" id="UP000007161"/>
    </source>
</evidence>
<dbReference type="eggNOG" id="COG0601">
    <property type="taxonomic scope" value="Bacteria"/>
</dbReference>
<keyword evidence="8" id="KW-1185">Reference proteome</keyword>
<name>H2J7U7_MARPK</name>
<evidence type="ECO:0000259" key="6">
    <source>
        <dbReference type="PROSITE" id="PS50928"/>
    </source>
</evidence>
<reference evidence="7 8" key="1">
    <citation type="journal article" date="2012" name="J. Bacteriol.">
        <title>Complete Genome Sequence of the Thermophilic, Piezophilic, Heterotrophic Bacterium Marinitoga piezophila KA3.</title>
        <authorList>
            <person name="Lucas S."/>
            <person name="Han J."/>
            <person name="Lapidus A."/>
            <person name="Cheng J.F."/>
            <person name="Goodwin L.A."/>
            <person name="Pitluck S."/>
            <person name="Peters L."/>
            <person name="Mikhailova N."/>
            <person name="Teshima H."/>
            <person name="Detter J.C."/>
            <person name="Han C."/>
            <person name="Tapia R."/>
            <person name="Land M."/>
            <person name="Hauser L."/>
            <person name="Kyrpides N.C."/>
            <person name="Ivanova N."/>
            <person name="Pagani I."/>
            <person name="Vannier P."/>
            <person name="Oger P."/>
            <person name="Bartlett D.H."/>
            <person name="Noll K.M."/>
            <person name="Woyke T."/>
            <person name="Jebbar M."/>
        </authorList>
    </citation>
    <scope>NUCLEOTIDE SEQUENCE [LARGE SCALE GENOMIC DNA]</scope>
    <source>
        <strain evidence="8">DSM 14283 / JCM 11233 / KA3</strain>
    </source>
</reference>
<dbReference type="GO" id="GO:0055085">
    <property type="term" value="P:transmembrane transport"/>
    <property type="evidence" value="ECO:0007669"/>
    <property type="project" value="InterPro"/>
</dbReference>
<evidence type="ECO:0000256" key="1">
    <source>
        <dbReference type="ARBA" id="ARBA00004141"/>
    </source>
</evidence>
<dbReference type="EMBL" id="CP003257">
    <property type="protein sequence ID" value="AEX85438.1"/>
    <property type="molecule type" value="Genomic_DNA"/>
</dbReference>
<evidence type="ECO:0000256" key="4">
    <source>
        <dbReference type="ARBA" id="ARBA00023136"/>
    </source>
</evidence>
<dbReference type="Gene3D" id="1.10.3720.10">
    <property type="entry name" value="MetI-like"/>
    <property type="match status" value="1"/>
</dbReference>
<evidence type="ECO:0000256" key="2">
    <source>
        <dbReference type="ARBA" id="ARBA00022692"/>
    </source>
</evidence>
<dbReference type="STRING" id="443254.Marpi_1026"/>
<dbReference type="HOGENOM" id="CLU_036879_1_0_0"/>
<keyword evidence="3 5" id="KW-1133">Transmembrane helix</keyword>
<accession>H2J7U7</accession>
<dbReference type="KEGG" id="mpz:Marpi_1026"/>
<evidence type="ECO:0000313" key="7">
    <source>
        <dbReference type="EMBL" id="AEX85438.1"/>
    </source>
</evidence>
<dbReference type="PANTHER" id="PTHR43376:SF1">
    <property type="entry name" value="OLIGOPEPTIDE TRANSPORT SYSTEM PERMEASE PROTEIN"/>
    <property type="match status" value="1"/>
</dbReference>
<dbReference type="RefSeq" id="WP_014296510.1">
    <property type="nucleotide sequence ID" value="NC_016751.1"/>
</dbReference>
<dbReference type="SUPFAM" id="SSF161098">
    <property type="entry name" value="MetI-like"/>
    <property type="match status" value="1"/>
</dbReference>
<feature type="transmembrane region" description="Helical" evidence="5">
    <location>
        <begin position="192"/>
        <end position="210"/>
    </location>
</feature>
<feature type="domain" description="ABC transmembrane type-1" evidence="6">
    <location>
        <begin position="101"/>
        <end position="310"/>
    </location>
</feature>
<dbReference type="Pfam" id="PF00528">
    <property type="entry name" value="BPD_transp_1"/>
    <property type="match status" value="1"/>
</dbReference>
<feature type="transmembrane region" description="Helical" evidence="5">
    <location>
        <begin position="148"/>
        <end position="172"/>
    </location>
</feature>
<feature type="transmembrane region" description="Helical" evidence="5">
    <location>
        <begin position="245"/>
        <end position="271"/>
    </location>
</feature>
<keyword evidence="4 5" id="KW-0472">Membrane</keyword>
<dbReference type="PANTHER" id="PTHR43376">
    <property type="entry name" value="OLIGOPEPTIDE TRANSPORT SYSTEM PERMEASE PROTEIN"/>
    <property type="match status" value="1"/>
</dbReference>
<feature type="transmembrane region" description="Helical" evidence="5">
    <location>
        <begin position="105"/>
        <end position="127"/>
    </location>
</feature>
<keyword evidence="5" id="KW-0813">Transport</keyword>
<dbReference type="PROSITE" id="PS50928">
    <property type="entry name" value="ABC_TM1"/>
    <property type="match status" value="1"/>
</dbReference>
<dbReference type="GO" id="GO:0005886">
    <property type="term" value="C:plasma membrane"/>
    <property type="evidence" value="ECO:0007669"/>
    <property type="project" value="UniProtKB-SubCell"/>
</dbReference>
<reference evidence="8" key="2">
    <citation type="submission" date="2012-01" db="EMBL/GenBank/DDBJ databases">
        <title>Complete sequence of chromosome of Marinitoga piezophila KA3.</title>
        <authorList>
            <person name="Lucas S."/>
            <person name="Han J."/>
            <person name="Lapidus A."/>
            <person name="Cheng J.-F."/>
            <person name="Goodwin L."/>
            <person name="Pitluck S."/>
            <person name="Peters L."/>
            <person name="Mikhailova N."/>
            <person name="Teshima H."/>
            <person name="Detter J.C."/>
            <person name="Han C."/>
            <person name="Tapia R."/>
            <person name="Land M."/>
            <person name="Hauser L."/>
            <person name="Kyrpides N."/>
            <person name="Ivanova N."/>
            <person name="Pagani I."/>
            <person name="Jebbar M."/>
            <person name="Vannier P."/>
            <person name="Oger P."/>
            <person name="Cario A."/>
            <person name="Bartlett D."/>
            <person name="Noll K.M."/>
            <person name="Woyke T."/>
        </authorList>
    </citation>
    <scope>NUCLEOTIDE SEQUENCE [LARGE SCALE GENOMIC DNA]</scope>
    <source>
        <strain evidence="8">DSM 14283 / JCM 11233 / KA3</strain>
    </source>
</reference>
<proteinExistence type="inferred from homology"/>
<dbReference type="Proteomes" id="UP000007161">
    <property type="component" value="Chromosome"/>
</dbReference>
<comment type="similarity">
    <text evidence="5">Belongs to the binding-protein-dependent transport system permease family.</text>
</comment>